<proteinExistence type="predicted"/>
<keyword evidence="1" id="KW-0472">Membrane</keyword>
<protein>
    <recommendedName>
        <fullName evidence="2">Calcineurin-like phosphoesterase domain-containing protein</fullName>
    </recommendedName>
</protein>
<name>A0A562QCX0_9BACI</name>
<dbReference type="GO" id="GO:0008758">
    <property type="term" value="F:UDP-2,3-diacylglucosamine hydrolase activity"/>
    <property type="evidence" value="ECO:0007669"/>
    <property type="project" value="TreeGrafter"/>
</dbReference>
<dbReference type="InterPro" id="IPR004843">
    <property type="entry name" value="Calcineurin-like_PHP"/>
</dbReference>
<accession>A0A562QCX0</accession>
<gene>
    <name evidence="3" type="ORF">IQ10_02826</name>
</gene>
<dbReference type="Pfam" id="PF00149">
    <property type="entry name" value="Metallophos"/>
    <property type="match status" value="1"/>
</dbReference>
<evidence type="ECO:0000259" key="2">
    <source>
        <dbReference type="Pfam" id="PF00149"/>
    </source>
</evidence>
<sequence>MNTVIYVVFGCAICLALYMWYQAFCNRIRIHRLSYDKLPTAFEGYRIFFISDVHRRLISYSVIDEVKGKADLVIIGGDLCEKGVKVSRVDENLKRLAAIAPCVFVWGNNDEEIGMEKLRSLLQKHQIAELVNSIKEIQLKNQEMIIAGVDDVGHRRHNVAKVIKESKNSFSILVSHYPTIVDEFPSSHPFSLMLSGHTHGGQIRLFGWGLQKKGRLMKRRSYFHLISNGYGTTGIPMRLGAPAEAHLIVLSKK</sequence>
<dbReference type="PANTHER" id="PTHR31302:SF32">
    <property type="entry name" value="PHOSPHOESTERASE"/>
    <property type="match status" value="1"/>
</dbReference>
<dbReference type="GO" id="GO:0016020">
    <property type="term" value="C:membrane"/>
    <property type="evidence" value="ECO:0007669"/>
    <property type="project" value="GOC"/>
</dbReference>
<dbReference type="SUPFAM" id="SSF56300">
    <property type="entry name" value="Metallo-dependent phosphatases"/>
    <property type="match status" value="1"/>
</dbReference>
<dbReference type="EMBL" id="VLKZ01000008">
    <property type="protein sequence ID" value="TWI54605.1"/>
    <property type="molecule type" value="Genomic_DNA"/>
</dbReference>
<dbReference type="Proteomes" id="UP000315711">
    <property type="component" value="Unassembled WGS sequence"/>
</dbReference>
<dbReference type="RefSeq" id="WP_242009835.1">
    <property type="nucleotide sequence ID" value="NZ_VLKZ01000008.1"/>
</dbReference>
<reference evidence="3 4" key="1">
    <citation type="journal article" date="2015" name="Stand. Genomic Sci.">
        <title>Genomic Encyclopedia of Bacterial and Archaeal Type Strains, Phase III: the genomes of soil and plant-associated and newly described type strains.</title>
        <authorList>
            <person name="Whitman W.B."/>
            <person name="Woyke T."/>
            <person name="Klenk H.P."/>
            <person name="Zhou Y."/>
            <person name="Lilburn T.G."/>
            <person name="Beck B.J."/>
            <person name="De Vos P."/>
            <person name="Vandamme P."/>
            <person name="Eisen J.A."/>
            <person name="Garrity G."/>
            <person name="Hugenholtz P."/>
            <person name="Kyrpides N.C."/>
        </authorList>
    </citation>
    <scope>NUCLEOTIDE SEQUENCE [LARGE SCALE GENOMIC DNA]</scope>
    <source>
        <strain evidence="3 4">CGMCC 1.10116</strain>
    </source>
</reference>
<keyword evidence="1" id="KW-1133">Transmembrane helix</keyword>
<evidence type="ECO:0000313" key="3">
    <source>
        <dbReference type="EMBL" id="TWI54605.1"/>
    </source>
</evidence>
<dbReference type="Gene3D" id="3.60.21.10">
    <property type="match status" value="1"/>
</dbReference>
<feature type="transmembrane region" description="Helical" evidence="1">
    <location>
        <begin position="6"/>
        <end position="24"/>
    </location>
</feature>
<keyword evidence="4" id="KW-1185">Reference proteome</keyword>
<dbReference type="AlphaFoldDB" id="A0A562QCX0"/>
<comment type="caution">
    <text evidence="3">The sequence shown here is derived from an EMBL/GenBank/DDBJ whole genome shotgun (WGS) entry which is preliminary data.</text>
</comment>
<feature type="domain" description="Calcineurin-like phosphoesterase" evidence="2">
    <location>
        <begin position="46"/>
        <end position="200"/>
    </location>
</feature>
<dbReference type="InterPro" id="IPR051158">
    <property type="entry name" value="Metallophosphoesterase_sf"/>
</dbReference>
<dbReference type="PANTHER" id="PTHR31302">
    <property type="entry name" value="TRANSMEMBRANE PROTEIN WITH METALLOPHOSPHOESTERASE DOMAIN-RELATED"/>
    <property type="match status" value="1"/>
</dbReference>
<dbReference type="GO" id="GO:0009245">
    <property type="term" value="P:lipid A biosynthetic process"/>
    <property type="evidence" value="ECO:0007669"/>
    <property type="project" value="TreeGrafter"/>
</dbReference>
<evidence type="ECO:0000256" key="1">
    <source>
        <dbReference type="SAM" id="Phobius"/>
    </source>
</evidence>
<dbReference type="InterPro" id="IPR029052">
    <property type="entry name" value="Metallo-depent_PP-like"/>
</dbReference>
<evidence type="ECO:0000313" key="4">
    <source>
        <dbReference type="Proteomes" id="UP000315711"/>
    </source>
</evidence>
<keyword evidence="1" id="KW-0812">Transmembrane</keyword>
<organism evidence="3 4">
    <name type="scientific">Halalkalibacter nanhaiisediminis</name>
    <dbReference type="NCBI Taxonomy" id="688079"/>
    <lineage>
        <taxon>Bacteria</taxon>
        <taxon>Bacillati</taxon>
        <taxon>Bacillota</taxon>
        <taxon>Bacilli</taxon>
        <taxon>Bacillales</taxon>
        <taxon>Bacillaceae</taxon>
        <taxon>Halalkalibacter</taxon>
    </lineage>
</organism>